<gene>
    <name evidence="2" type="ORF">NECHADRAFT_32811</name>
</gene>
<evidence type="ECO:0000313" key="2">
    <source>
        <dbReference type="EMBL" id="EEU40252.1"/>
    </source>
</evidence>
<feature type="region of interest" description="Disordered" evidence="1">
    <location>
        <begin position="333"/>
        <end position="356"/>
    </location>
</feature>
<name>C7Z772_FUSV7</name>
<dbReference type="GeneID" id="9668874"/>
<evidence type="ECO:0000313" key="3">
    <source>
        <dbReference type="Proteomes" id="UP000005206"/>
    </source>
</evidence>
<organism evidence="2 3">
    <name type="scientific">Fusarium vanettenii (strain ATCC MYA-4622 / CBS 123669 / FGSC 9596 / NRRL 45880 / 77-13-4)</name>
    <name type="common">Fusarium solani subsp. pisi</name>
    <dbReference type="NCBI Taxonomy" id="660122"/>
    <lineage>
        <taxon>Eukaryota</taxon>
        <taxon>Fungi</taxon>
        <taxon>Dikarya</taxon>
        <taxon>Ascomycota</taxon>
        <taxon>Pezizomycotina</taxon>
        <taxon>Sordariomycetes</taxon>
        <taxon>Hypocreomycetidae</taxon>
        <taxon>Hypocreales</taxon>
        <taxon>Nectriaceae</taxon>
        <taxon>Fusarium</taxon>
        <taxon>Fusarium solani species complex</taxon>
        <taxon>Fusarium vanettenii</taxon>
    </lineage>
</organism>
<dbReference type="AlphaFoldDB" id="C7Z772"/>
<keyword evidence="3" id="KW-1185">Reference proteome</keyword>
<sequence length="356" mass="39324">SGKENQGARKDTGHMNLNDRHSLLRPKSWARDQSPPRRFGLTPSPQLTVRKTRQAHRSANARVHPDKRTDSSCTFPAGYGVRSVKSRPPLSNICDEAALAEALPSTLHAPYREGHVLPLSELPFPAESLASIRQHRQSYVLAPHIVITPEVTALEPGRHSLWAAVEVSGRLWPASESAIEPRPCQERSGYSKSLTGCDQQGDPFEFGRLYDLKVQVLPTEKSSVVRVLQNQSFPIRTLDAGSSVLLLTQTQVDVKLGIRNGKQGSPRQPSDDLIEDLEAELGNSHVGYIEVRLSYRHSAFPTSRDIDIQADGMLSIQSKVETVAMASVKLHNTMSPWSPPPPEPTPNPLLPLIERH</sequence>
<feature type="region of interest" description="Disordered" evidence="1">
    <location>
        <begin position="1"/>
        <end position="45"/>
    </location>
</feature>
<dbReference type="HOGENOM" id="CLU_779799_0_0_1"/>
<protein>
    <submittedName>
        <fullName evidence="2">Uncharacterized protein</fullName>
    </submittedName>
</protein>
<reference evidence="2 3" key="1">
    <citation type="journal article" date="2009" name="PLoS Genet.">
        <title>The genome of Nectria haematococca: contribution of supernumerary chromosomes to gene expansion.</title>
        <authorList>
            <person name="Coleman J.J."/>
            <person name="Rounsley S.D."/>
            <person name="Rodriguez-Carres M."/>
            <person name="Kuo A."/>
            <person name="Wasmann C.C."/>
            <person name="Grimwood J."/>
            <person name="Schmutz J."/>
            <person name="Taga M."/>
            <person name="White G.J."/>
            <person name="Zhou S."/>
            <person name="Schwartz D.C."/>
            <person name="Freitag M."/>
            <person name="Ma L.J."/>
            <person name="Danchin E.G."/>
            <person name="Henrissat B."/>
            <person name="Coutinho P.M."/>
            <person name="Nelson D.R."/>
            <person name="Straney D."/>
            <person name="Napoli C.A."/>
            <person name="Barker B.M."/>
            <person name="Gribskov M."/>
            <person name="Rep M."/>
            <person name="Kroken S."/>
            <person name="Molnar I."/>
            <person name="Rensing C."/>
            <person name="Kennell J.C."/>
            <person name="Zamora J."/>
            <person name="Farman M.L."/>
            <person name="Selker E.U."/>
            <person name="Salamov A."/>
            <person name="Shapiro H."/>
            <person name="Pangilinan J."/>
            <person name="Lindquist E."/>
            <person name="Lamers C."/>
            <person name="Grigoriev I.V."/>
            <person name="Geiser D.M."/>
            <person name="Covert S.F."/>
            <person name="Temporini E."/>
            <person name="Vanetten H.D."/>
        </authorList>
    </citation>
    <scope>NUCLEOTIDE SEQUENCE [LARGE SCALE GENOMIC DNA]</scope>
    <source>
        <strain evidence="3">ATCC MYA-4622 / CBS 123669 / FGSC 9596 / NRRL 45880 / 77-13-4</strain>
    </source>
</reference>
<dbReference type="RefSeq" id="XP_003045965.1">
    <property type="nucleotide sequence ID" value="XM_003045919.1"/>
</dbReference>
<feature type="compositionally biased region" description="Pro residues" evidence="1">
    <location>
        <begin position="337"/>
        <end position="349"/>
    </location>
</feature>
<dbReference type="VEuPathDB" id="FungiDB:NECHADRAFT_32811"/>
<feature type="compositionally biased region" description="Basic and acidic residues" evidence="1">
    <location>
        <begin position="1"/>
        <end position="22"/>
    </location>
</feature>
<dbReference type="InParanoid" id="C7Z772"/>
<feature type="non-terminal residue" evidence="2">
    <location>
        <position position="1"/>
    </location>
</feature>
<dbReference type="KEGG" id="nhe:NECHADRAFT_32811"/>
<accession>C7Z772</accession>
<dbReference type="eggNOG" id="ENOG502RJ3U">
    <property type="taxonomic scope" value="Eukaryota"/>
</dbReference>
<evidence type="ECO:0000256" key="1">
    <source>
        <dbReference type="SAM" id="MobiDB-lite"/>
    </source>
</evidence>
<proteinExistence type="predicted"/>
<dbReference type="OrthoDB" id="5213862at2759"/>
<dbReference type="EMBL" id="GG698910">
    <property type="protein sequence ID" value="EEU40252.1"/>
    <property type="molecule type" value="Genomic_DNA"/>
</dbReference>
<dbReference type="OMA" id="KRQAHTH"/>
<dbReference type="Proteomes" id="UP000005206">
    <property type="component" value="Chromosome 2"/>
</dbReference>